<dbReference type="Proteomes" id="UP000289734">
    <property type="component" value="Unassembled WGS sequence"/>
</dbReference>
<dbReference type="InterPro" id="IPR013783">
    <property type="entry name" value="Ig-like_fold"/>
</dbReference>
<reference evidence="4" key="1">
    <citation type="submission" date="2019-01" db="EMBL/GenBank/DDBJ databases">
        <title>Cytophagaceae bacterium strain CAR-16.</title>
        <authorList>
            <person name="Chen W.-M."/>
        </authorList>
    </citation>
    <scope>NUCLEOTIDE SEQUENCE [LARGE SCALE GENOMIC DNA]</scope>
    <source>
        <strain evidence="4">ICH-30</strain>
    </source>
</reference>
<gene>
    <name evidence="3" type="ORF">EQG68_06270</name>
</gene>
<feature type="signal peptide" evidence="1">
    <location>
        <begin position="1"/>
        <end position="24"/>
    </location>
</feature>
<dbReference type="InterPro" id="IPR036116">
    <property type="entry name" value="FN3_sf"/>
</dbReference>
<dbReference type="AlphaFoldDB" id="A0A4Q1KSF3"/>
<dbReference type="SUPFAM" id="SSF49265">
    <property type="entry name" value="Fibronectin type III"/>
    <property type="match status" value="1"/>
</dbReference>
<dbReference type="EMBL" id="SBKQ01000005">
    <property type="protein sequence ID" value="RXR33093.1"/>
    <property type="molecule type" value="Genomic_DNA"/>
</dbReference>
<dbReference type="InterPro" id="IPR003961">
    <property type="entry name" value="FN3_dom"/>
</dbReference>
<evidence type="ECO:0000259" key="2">
    <source>
        <dbReference type="PROSITE" id="PS50853"/>
    </source>
</evidence>
<protein>
    <submittedName>
        <fullName evidence="3">Fibronectin type III domain-containing protein</fullName>
    </submittedName>
</protein>
<keyword evidence="4" id="KW-1185">Reference proteome</keyword>
<feature type="domain" description="Fibronectin type-III" evidence="2">
    <location>
        <begin position="28"/>
        <end position="128"/>
    </location>
</feature>
<feature type="chain" id="PRO_5020426331" evidence="1">
    <location>
        <begin position="25"/>
        <end position="762"/>
    </location>
</feature>
<sequence>MKFKFTTKIHFLILSLIIATTNYAQCNQPTGINVTDITSVSAVLSWSESTSAPGIAYSFEVRLSGLPGSGVSGLVDSGSVGDGVFTSPLSGLISDTTYFVYMRFQCSSEPLFSDWTSAVTFTTSTLSSPVAGAPAGLSDTFFSARWIAVPGATGYRLDVSEFSDFSTMLAGYDNLFVSGGSTSRLVSGLNPSTDYYYRLRAEGLSGSGPVTSDNSNVIMITTFNEPTFVAVWTEGAWLNDILPTADHDVILDDDFVSDENNSTMFEVKSITLNEGYSYTIASGNSLIVYENIINNSNASSFVVQNNANLFQLNDAASPNFGEITVIRNSSEIFRLDYTMWSSPVIGTQTLKQFSPQTVDSRFYEYNSSDDIYSPIDPLTSTFEPGNGYFIRSPNNHVANNGTNDPQRWTGTFTGVPTNGEVNVALETSGQGFNLVGNPYPTVISADVLLQQNAANIDGTIYFWRRLNDISGSGPLGSFYATYTEFGGVGSSTSEDPNGFIQVGQGFLVKALNTELVFNSEMKVPDEFENQFFRYSTQNQMDKHRLWLNLTNENGLYSKLLLGYAAEASNGLDRLDGKYINDSPVALTSLLNNEEFTIQAKALPFSMDDFFPLGLKIVSGGEYSIAIENMDGFFAEGQLVYLEDTFTATIHNLSESAYVFSSEAGAFNNRFILRFTDEVMSIEQPLNTNAIAIFEQDNQIKINAGDQEIKTLKVVDIQGRILFFENDINATEFSINSLNKNNQILIFQIQDYNNNVIIKKRIY</sequence>
<proteinExistence type="predicted"/>
<evidence type="ECO:0000313" key="4">
    <source>
        <dbReference type="Proteomes" id="UP000289734"/>
    </source>
</evidence>
<keyword evidence="1" id="KW-0732">Signal</keyword>
<evidence type="ECO:0000256" key="1">
    <source>
        <dbReference type="SAM" id="SignalP"/>
    </source>
</evidence>
<evidence type="ECO:0000313" key="3">
    <source>
        <dbReference type="EMBL" id="RXR33093.1"/>
    </source>
</evidence>
<dbReference type="Gene3D" id="2.60.40.10">
    <property type="entry name" value="Immunoglobulins"/>
    <property type="match status" value="2"/>
</dbReference>
<dbReference type="PROSITE" id="PS50853">
    <property type="entry name" value="FN3"/>
    <property type="match status" value="1"/>
</dbReference>
<name>A0A4Q1KSF3_9FLAO</name>
<dbReference type="CDD" id="cd00063">
    <property type="entry name" value="FN3"/>
    <property type="match status" value="1"/>
</dbReference>
<dbReference type="OrthoDB" id="1652165at2"/>
<accession>A0A4Q1KSF3</accession>
<organism evidence="3 4">
    <name type="scientific">Flavobacterium piscinae</name>
    <dbReference type="NCBI Taxonomy" id="2506424"/>
    <lineage>
        <taxon>Bacteria</taxon>
        <taxon>Pseudomonadati</taxon>
        <taxon>Bacteroidota</taxon>
        <taxon>Flavobacteriia</taxon>
        <taxon>Flavobacteriales</taxon>
        <taxon>Flavobacteriaceae</taxon>
        <taxon>Flavobacterium</taxon>
    </lineage>
</organism>
<dbReference type="RefSeq" id="WP_129463937.1">
    <property type="nucleotide sequence ID" value="NZ_SBKQ01000005.1"/>
</dbReference>
<comment type="caution">
    <text evidence="3">The sequence shown here is derived from an EMBL/GenBank/DDBJ whole genome shotgun (WGS) entry which is preliminary data.</text>
</comment>